<dbReference type="GO" id="GO:0003824">
    <property type="term" value="F:catalytic activity"/>
    <property type="evidence" value="ECO:0007669"/>
    <property type="project" value="InterPro"/>
</dbReference>
<dbReference type="PANTHER" id="PTHR35218">
    <property type="entry name" value="RNASE H DOMAIN-CONTAINING PROTEIN"/>
    <property type="match status" value="1"/>
</dbReference>
<feature type="domain" description="Endonuclease/exonuclease/phosphatase" evidence="1">
    <location>
        <begin position="2"/>
        <end position="216"/>
    </location>
</feature>
<sequence>MWNSRGAANPHFRRHFADMVREHNPTFVIIMETRIAGPRAKRLSEELGFTNSFVADAVGFAGGIWLLWNDDIFHCDILGSTRQEIHASIQVHPNYTPFILSAIYASPDFDIRKDLWDNLALLADSHNEPWLMMGDFNEVLFSTEKSGGQPINWNKASKFKDCIDHCGMVDLGFSGSCYTWTNRRQPGGLIRERLDRCLANAAWTLAFPEVSVKHLVRVHSDHCPILLNSDPSPSLSLD</sequence>
<reference evidence="2" key="1">
    <citation type="journal article" date="2019" name="Genome Biol. Evol.">
        <title>The Rhododendron genome and chromosomal organization provide insight into shared whole-genome duplications across the heath family (Ericaceae).</title>
        <authorList>
            <person name="Soza V.L."/>
            <person name="Lindsley D."/>
            <person name="Waalkes A."/>
            <person name="Ramage E."/>
            <person name="Patwardhan R.P."/>
            <person name="Burton J.N."/>
            <person name="Adey A."/>
            <person name="Kumar A."/>
            <person name="Qiu R."/>
            <person name="Shendure J."/>
            <person name="Hall B."/>
        </authorList>
    </citation>
    <scope>NUCLEOTIDE SEQUENCE</scope>
    <source>
        <strain evidence="2">RSF 1966-606</strain>
    </source>
</reference>
<dbReference type="SUPFAM" id="SSF56219">
    <property type="entry name" value="DNase I-like"/>
    <property type="match status" value="1"/>
</dbReference>
<dbReference type="AlphaFoldDB" id="A0A6A4KFX6"/>
<protein>
    <recommendedName>
        <fullName evidence="1">Endonuclease/exonuclease/phosphatase domain-containing protein</fullName>
    </recommendedName>
</protein>
<evidence type="ECO:0000313" key="2">
    <source>
        <dbReference type="EMBL" id="KAE9444602.1"/>
    </source>
</evidence>
<dbReference type="Pfam" id="PF03372">
    <property type="entry name" value="Exo_endo_phos"/>
    <property type="match status" value="1"/>
</dbReference>
<dbReference type="EMBL" id="QEFC01008759">
    <property type="protein sequence ID" value="KAE9444602.1"/>
    <property type="molecule type" value="Genomic_DNA"/>
</dbReference>
<dbReference type="InterPro" id="IPR005135">
    <property type="entry name" value="Endo/exonuclease/phosphatase"/>
</dbReference>
<dbReference type="OrthoDB" id="1113909at2759"/>
<dbReference type="InterPro" id="IPR036691">
    <property type="entry name" value="Endo/exonu/phosph_ase_sf"/>
</dbReference>
<dbReference type="Gene3D" id="3.60.10.10">
    <property type="entry name" value="Endonuclease/exonuclease/phosphatase"/>
    <property type="match status" value="1"/>
</dbReference>
<proteinExistence type="predicted"/>
<feature type="non-terminal residue" evidence="2">
    <location>
        <position position="1"/>
    </location>
</feature>
<gene>
    <name evidence="2" type="ORF">C3L33_23500</name>
</gene>
<name>A0A6A4KFX6_9ERIC</name>
<evidence type="ECO:0000259" key="1">
    <source>
        <dbReference type="Pfam" id="PF03372"/>
    </source>
</evidence>
<dbReference type="PANTHER" id="PTHR35218:SF9">
    <property type="entry name" value="ENDONUCLEASE_EXONUCLEASE_PHOSPHATASE DOMAIN-CONTAINING PROTEIN"/>
    <property type="match status" value="1"/>
</dbReference>
<accession>A0A6A4KFX6</accession>
<organism evidence="2">
    <name type="scientific">Rhododendron williamsianum</name>
    <dbReference type="NCBI Taxonomy" id="262921"/>
    <lineage>
        <taxon>Eukaryota</taxon>
        <taxon>Viridiplantae</taxon>
        <taxon>Streptophyta</taxon>
        <taxon>Embryophyta</taxon>
        <taxon>Tracheophyta</taxon>
        <taxon>Spermatophyta</taxon>
        <taxon>Magnoliopsida</taxon>
        <taxon>eudicotyledons</taxon>
        <taxon>Gunneridae</taxon>
        <taxon>Pentapetalae</taxon>
        <taxon>asterids</taxon>
        <taxon>Ericales</taxon>
        <taxon>Ericaceae</taxon>
        <taxon>Ericoideae</taxon>
        <taxon>Rhodoreae</taxon>
        <taxon>Rhododendron</taxon>
    </lineage>
</organism>
<comment type="caution">
    <text evidence="2">The sequence shown here is derived from an EMBL/GenBank/DDBJ whole genome shotgun (WGS) entry which is preliminary data.</text>
</comment>